<dbReference type="CDD" id="cd00207">
    <property type="entry name" value="fer2"/>
    <property type="match status" value="1"/>
</dbReference>
<dbReference type="PANTHER" id="PTHR45444:SF3">
    <property type="entry name" value="XANTHINE DEHYDROGENASE"/>
    <property type="match status" value="1"/>
</dbReference>
<dbReference type="InterPro" id="IPR002346">
    <property type="entry name" value="Mopterin_DH_FAD-bd"/>
</dbReference>
<dbReference type="Pfam" id="PF00111">
    <property type="entry name" value="Fer2"/>
    <property type="match status" value="1"/>
</dbReference>
<dbReference type="GO" id="GO:0005506">
    <property type="term" value="F:iron ion binding"/>
    <property type="evidence" value="ECO:0007669"/>
    <property type="project" value="InterPro"/>
</dbReference>
<dbReference type="Proteomes" id="UP000076152">
    <property type="component" value="Chromosome"/>
</dbReference>
<dbReference type="InterPro" id="IPR016169">
    <property type="entry name" value="FAD-bd_PCMH_sub2"/>
</dbReference>
<protein>
    <submittedName>
        <fullName evidence="8">4-hydroxybenzoyl-CoA reductase subunit gamma</fullName>
    </submittedName>
</protein>
<sequence>MLERPITFFFRGGQQQVENVVPTMTVLQFLREYTQTGKTRQTGTKEGCAEGDCGACTVVIGELVNDNLQLRSVNACIQFLPTLDGKALFTVEDLHSLLPVQDGTLHPVQQAMVDMHGSQCGFCTPGFIMSLWSMYENEQHSPSKDKISDYLSGNLCRCTGYRPILDAAQKAYDYPRVVLERQKVIDVLKEIRTLPALHLNDQKQQFFAPKTLQDFATLRLQLPQARIVAGSTDVGLWVTKQGRDLGDILYIGQVEELKKIVVTDHALTIGANVSLSDALIKISDFYPDFQELQRRFASMPIKNAGTLGGNIANGSPIGDSMPALITLGTRLILRVGEQTREIALEDFYLDYQKTALRLGEFVEAIVIPLREGQTRFKFASYKIAKRFEQDISAVCAAISCDLDNDDVAHNVRIAFGGMAAIPKRAKYAEAILEGQQLTAELIVLAQEALSKDYRPLDDGRASSAYRLHVAKNCLQRFYVEKILSQTITRVNDLIAMVEI</sequence>
<dbReference type="InterPro" id="IPR005107">
    <property type="entry name" value="CO_DH_flav_C"/>
</dbReference>
<dbReference type="InterPro" id="IPR002888">
    <property type="entry name" value="2Fe-2S-bd"/>
</dbReference>
<feature type="domain" description="2Fe-2S ferredoxin-type" evidence="6">
    <location>
        <begin position="4"/>
        <end position="94"/>
    </location>
</feature>
<dbReference type="PROSITE" id="PS51085">
    <property type="entry name" value="2FE2S_FER_2"/>
    <property type="match status" value="1"/>
</dbReference>
<dbReference type="Gene3D" id="3.30.390.50">
    <property type="entry name" value="CO dehydrogenase flavoprotein, C-terminal domain"/>
    <property type="match status" value="1"/>
</dbReference>
<dbReference type="PROSITE" id="PS51387">
    <property type="entry name" value="FAD_PCMH"/>
    <property type="match status" value="1"/>
</dbReference>
<dbReference type="InterPro" id="IPR036683">
    <property type="entry name" value="CO_DH_flav_C_dom_sf"/>
</dbReference>
<evidence type="ECO:0000313" key="8">
    <source>
        <dbReference type="EMBL" id="AMX20225.1"/>
    </source>
</evidence>
<dbReference type="NCBIfam" id="TIGR02963">
    <property type="entry name" value="xanthine_xdhA"/>
    <property type="match status" value="1"/>
</dbReference>
<keyword evidence="1" id="KW-0285">Flavoprotein</keyword>
<reference evidence="8 9" key="1">
    <citation type="submission" date="2016-04" db="EMBL/GenBank/DDBJ databases">
        <title>Complete genome sequencing of OXA-72 bearing Acinetobacter pittii strain IEC338SC.</title>
        <authorList>
            <person name="Brasiliense D.M."/>
            <person name="Lima K.V."/>
            <person name="Souza C.O."/>
            <person name="Dutra L.G."/>
            <person name="Mamizuka E.M."/>
            <person name="Perez-Chaparro P.J."/>
            <person name="McCulloch J.A."/>
        </authorList>
    </citation>
    <scope>NUCLEOTIDE SEQUENCE [LARGE SCALE GENOMIC DNA]</scope>
    <source>
        <strain evidence="8 9">IEC338SC</strain>
    </source>
</reference>
<dbReference type="Gene3D" id="1.10.150.120">
    <property type="entry name" value="[2Fe-2S]-binding domain"/>
    <property type="match status" value="1"/>
</dbReference>
<dbReference type="InterPro" id="IPR016208">
    <property type="entry name" value="Ald_Oxase/xanthine_DH-like"/>
</dbReference>
<dbReference type="SMART" id="SM01092">
    <property type="entry name" value="CO_deh_flav_C"/>
    <property type="match status" value="1"/>
</dbReference>
<evidence type="ECO:0000256" key="4">
    <source>
        <dbReference type="ARBA" id="ARBA00023002"/>
    </source>
</evidence>
<feature type="domain" description="FAD-binding PCMH-type" evidence="7">
    <location>
        <begin position="199"/>
        <end position="372"/>
    </location>
</feature>
<evidence type="ECO:0000256" key="3">
    <source>
        <dbReference type="ARBA" id="ARBA00022827"/>
    </source>
</evidence>
<dbReference type="SUPFAM" id="SSF55447">
    <property type="entry name" value="CO dehydrogenase flavoprotein C-terminal domain-like"/>
    <property type="match status" value="1"/>
</dbReference>
<keyword evidence="5" id="KW-0408">Iron</keyword>
<dbReference type="SUPFAM" id="SSF47741">
    <property type="entry name" value="CO dehydrogenase ISP C-domain like"/>
    <property type="match status" value="1"/>
</dbReference>
<dbReference type="Pfam" id="PF03450">
    <property type="entry name" value="CO_deh_flav_C"/>
    <property type="match status" value="1"/>
</dbReference>
<dbReference type="InterPro" id="IPR014307">
    <property type="entry name" value="Xanthine_DH_ssu"/>
</dbReference>
<dbReference type="InterPro" id="IPR016166">
    <property type="entry name" value="FAD-bd_PCMH"/>
</dbReference>
<dbReference type="InterPro" id="IPR036884">
    <property type="entry name" value="2Fe-2S-bd_dom_sf"/>
</dbReference>
<dbReference type="InterPro" id="IPR001041">
    <property type="entry name" value="2Fe-2S_ferredoxin-type"/>
</dbReference>
<keyword evidence="4" id="KW-0560">Oxidoreductase</keyword>
<dbReference type="InterPro" id="IPR012675">
    <property type="entry name" value="Beta-grasp_dom_sf"/>
</dbReference>
<dbReference type="Pfam" id="PF01799">
    <property type="entry name" value="Fer2_2"/>
    <property type="match status" value="1"/>
</dbReference>
<dbReference type="InterPro" id="IPR016167">
    <property type="entry name" value="FAD-bd_PCMH_sub1"/>
</dbReference>
<dbReference type="GO" id="GO:0004854">
    <property type="term" value="F:xanthine dehydrogenase activity"/>
    <property type="evidence" value="ECO:0007669"/>
    <property type="project" value="InterPro"/>
</dbReference>
<keyword evidence="2" id="KW-0479">Metal-binding</keyword>
<dbReference type="PIRSF" id="PIRSF036557">
    <property type="entry name" value="XdhA_RC"/>
    <property type="match status" value="1"/>
</dbReference>
<dbReference type="Gene3D" id="3.30.43.10">
    <property type="entry name" value="Uridine Diphospho-n-acetylenolpyruvylglucosamine Reductase, domain 2"/>
    <property type="match status" value="1"/>
</dbReference>
<dbReference type="InterPro" id="IPR036318">
    <property type="entry name" value="FAD-bd_PCMH-like_sf"/>
</dbReference>
<dbReference type="PANTHER" id="PTHR45444">
    <property type="entry name" value="XANTHINE DEHYDROGENASE"/>
    <property type="match status" value="1"/>
</dbReference>
<dbReference type="InterPro" id="IPR012175">
    <property type="entry name" value="Xanth_DH_ssu_bac"/>
</dbReference>
<dbReference type="Pfam" id="PF00941">
    <property type="entry name" value="FAD_binding_5"/>
    <property type="match status" value="1"/>
</dbReference>
<proteinExistence type="predicted"/>
<dbReference type="AlphaFoldDB" id="A0AB33BIA7"/>
<dbReference type="GO" id="GO:0071949">
    <property type="term" value="F:FAD binding"/>
    <property type="evidence" value="ECO:0007669"/>
    <property type="project" value="InterPro"/>
</dbReference>
<evidence type="ECO:0000259" key="6">
    <source>
        <dbReference type="PROSITE" id="PS51085"/>
    </source>
</evidence>
<evidence type="ECO:0000313" key="9">
    <source>
        <dbReference type="Proteomes" id="UP000076152"/>
    </source>
</evidence>
<dbReference type="GO" id="GO:0051537">
    <property type="term" value="F:2 iron, 2 sulfur cluster binding"/>
    <property type="evidence" value="ECO:0007669"/>
    <property type="project" value="InterPro"/>
</dbReference>
<dbReference type="SUPFAM" id="SSF54292">
    <property type="entry name" value="2Fe-2S ferredoxin-like"/>
    <property type="match status" value="1"/>
</dbReference>
<dbReference type="Gene3D" id="3.10.20.30">
    <property type="match status" value="1"/>
</dbReference>
<dbReference type="InterPro" id="IPR036010">
    <property type="entry name" value="2Fe-2S_ferredoxin-like_sf"/>
</dbReference>
<keyword evidence="3" id="KW-0274">FAD</keyword>
<dbReference type="PROSITE" id="PS00197">
    <property type="entry name" value="2FE2S_FER_1"/>
    <property type="match status" value="1"/>
</dbReference>
<dbReference type="RefSeq" id="WP_063099317.1">
    <property type="nucleotide sequence ID" value="NZ_CP015145.1"/>
</dbReference>
<name>A0AB33BIA7_ACIPI</name>
<evidence type="ECO:0000256" key="5">
    <source>
        <dbReference type="ARBA" id="ARBA00023004"/>
    </source>
</evidence>
<dbReference type="SUPFAM" id="SSF56176">
    <property type="entry name" value="FAD-binding/transporter-associated domain-like"/>
    <property type="match status" value="1"/>
</dbReference>
<evidence type="ECO:0000259" key="7">
    <source>
        <dbReference type="PROSITE" id="PS51387"/>
    </source>
</evidence>
<accession>A0AB33BIA7</accession>
<dbReference type="InterPro" id="IPR006058">
    <property type="entry name" value="2Fe2S_fd_BS"/>
</dbReference>
<gene>
    <name evidence="8" type="primary">hcrC</name>
    <name evidence="8" type="ORF">IEC338SC_3111</name>
</gene>
<dbReference type="Gene3D" id="3.30.465.10">
    <property type="match status" value="1"/>
</dbReference>
<evidence type="ECO:0000256" key="2">
    <source>
        <dbReference type="ARBA" id="ARBA00022723"/>
    </source>
</evidence>
<evidence type="ECO:0000256" key="1">
    <source>
        <dbReference type="ARBA" id="ARBA00022630"/>
    </source>
</evidence>
<dbReference type="EMBL" id="CP015145">
    <property type="protein sequence ID" value="AMX20225.1"/>
    <property type="molecule type" value="Genomic_DNA"/>
</dbReference>
<organism evidence="8 9">
    <name type="scientific">Acinetobacter pittii</name>
    <name type="common">Acinetobacter genomosp. 3</name>
    <dbReference type="NCBI Taxonomy" id="48296"/>
    <lineage>
        <taxon>Bacteria</taxon>
        <taxon>Pseudomonadati</taxon>
        <taxon>Pseudomonadota</taxon>
        <taxon>Gammaproteobacteria</taxon>
        <taxon>Moraxellales</taxon>
        <taxon>Moraxellaceae</taxon>
        <taxon>Acinetobacter</taxon>
        <taxon>Acinetobacter calcoaceticus/baumannii complex</taxon>
    </lineage>
</organism>